<dbReference type="AlphaFoldDB" id="A0A1K1SWM8"/>
<sequence>MIDGTTTITDLDKTAENKLFIQGFVEKFLVGGDASVIPAYIKAHGYVQHNPHIADGVEGLQQALAYFAANKIGFSYSAIHKVPGEGNFVPVISEGQMAGVHSTFYDLFRVEDAKIAEHWDVIEAIPAVDKWENQNGKFGFR</sequence>
<dbReference type="Gene3D" id="3.10.450.50">
    <property type="match status" value="1"/>
</dbReference>
<gene>
    <name evidence="1" type="ORF">SAMN05661012_06253</name>
    <name evidence="2" type="ORF">SR876_17845</name>
</gene>
<protein>
    <submittedName>
        <fullName evidence="2">Nuclear transport factor 2 family protein</fullName>
    </submittedName>
    <submittedName>
        <fullName evidence="1">Predicted SnoaL-like aldol condensation-catalyzing enzyme</fullName>
    </submittedName>
</protein>
<evidence type="ECO:0000313" key="1">
    <source>
        <dbReference type="EMBL" id="SFW88455.1"/>
    </source>
</evidence>
<dbReference type="Proteomes" id="UP000183788">
    <property type="component" value="Unassembled WGS sequence"/>
</dbReference>
<reference evidence="1 3" key="1">
    <citation type="submission" date="2016-11" db="EMBL/GenBank/DDBJ databases">
        <authorList>
            <person name="Jaros S."/>
            <person name="Januszkiewicz K."/>
            <person name="Wedrychowicz H."/>
        </authorList>
    </citation>
    <scope>NUCLEOTIDE SEQUENCE [LARGE SCALE GENOMIC DNA]</scope>
    <source>
        <strain evidence="1 3">DSM 784</strain>
    </source>
</reference>
<evidence type="ECO:0000313" key="4">
    <source>
        <dbReference type="Proteomes" id="UP001326715"/>
    </source>
</evidence>
<accession>A0A1K1SWM8</accession>
<dbReference type="EMBL" id="FPIZ01000036">
    <property type="protein sequence ID" value="SFW88455.1"/>
    <property type="molecule type" value="Genomic_DNA"/>
</dbReference>
<reference evidence="2 4" key="2">
    <citation type="submission" date="2023-11" db="EMBL/GenBank/DDBJ databases">
        <title>MicrobeMod: A computational toolkit for identifying prokaryotic methylation and restriction-modification with nanopore sequencing.</title>
        <authorList>
            <person name="Crits-Christoph A."/>
            <person name="Kang S.C."/>
            <person name="Lee H."/>
            <person name="Ostrov N."/>
        </authorList>
    </citation>
    <scope>NUCLEOTIDE SEQUENCE [LARGE SCALE GENOMIC DNA]</scope>
    <source>
        <strain evidence="2 4">ATCC 23090</strain>
    </source>
</reference>
<evidence type="ECO:0000313" key="2">
    <source>
        <dbReference type="EMBL" id="WQG86784.1"/>
    </source>
</evidence>
<dbReference type="OrthoDB" id="9812089at2"/>
<proteinExistence type="predicted"/>
<dbReference type="EMBL" id="CP140154">
    <property type="protein sequence ID" value="WQG86784.1"/>
    <property type="molecule type" value="Genomic_DNA"/>
</dbReference>
<dbReference type="STRING" id="1004.SAMN05661012_06253"/>
<name>A0A1K1SWM8_9BACT</name>
<organism evidence="1 3">
    <name type="scientific">Chitinophaga sancti</name>
    <dbReference type="NCBI Taxonomy" id="1004"/>
    <lineage>
        <taxon>Bacteria</taxon>
        <taxon>Pseudomonadati</taxon>
        <taxon>Bacteroidota</taxon>
        <taxon>Chitinophagia</taxon>
        <taxon>Chitinophagales</taxon>
        <taxon>Chitinophagaceae</taxon>
        <taxon>Chitinophaga</taxon>
    </lineage>
</organism>
<keyword evidence="4" id="KW-1185">Reference proteome</keyword>
<evidence type="ECO:0000313" key="3">
    <source>
        <dbReference type="Proteomes" id="UP000183788"/>
    </source>
</evidence>
<dbReference type="InterPro" id="IPR032710">
    <property type="entry name" value="NTF2-like_dom_sf"/>
</dbReference>
<dbReference type="Proteomes" id="UP001326715">
    <property type="component" value="Chromosome"/>
</dbReference>
<dbReference type="SUPFAM" id="SSF54427">
    <property type="entry name" value="NTF2-like"/>
    <property type="match status" value="1"/>
</dbReference>
<dbReference type="RefSeq" id="WP_072365995.1">
    <property type="nucleotide sequence ID" value="NZ_CP139972.1"/>
</dbReference>